<organism evidence="1 2">
    <name type="scientific">Collybiopsis luxurians FD-317 M1</name>
    <dbReference type="NCBI Taxonomy" id="944289"/>
    <lineage>
        <taxon>Eukaryota</taxon>
        <taxon>Fungi</taxon>
        <taxon>Dikarya</taxon>
        <taxon>Basidiomycota</taxon>
        <taxon>Agaricomycotina</taxon>
        <taxon>Agaricomycetes</taxon>
        <taxon>Agaricomycetidae</taxon>
        <taxon>Agaricales</taxon>
        <taxon>Marasmiineae</taxon>
        <taxon>Omphalotaceae</taxon>
        <taxon>Collybiopsis</taxon>
        <taxon>Collybiopsis luxurians</taxon>
    </lineage>
</organism>
<keyword evidence="2" id="KW-1185">Reference proteome</keyword>
<protein>
    <submittedName>
        <fullName evidence="1">Uncharacterized protein</fullName>
    </submittedName>
</protein>
<dbReference type="OrthoDB" id="1028014at2759"/>
<dbReference type="HOGENOM" id="CLU_2764726_0_0_1"/>
<accession>A0A0D0CPN4</accession>
<sequence>MSPVNPFLIQKSTPYGGRGLFATHFIPKDTLLHTSSSPFASVIYRKYRKEVCADCFAYSFESNRNTWNIK</sequence>
<evidence type="ECO:0000313" key="1">
    <source>
        <dbReference type="EMBL" id="KIK57318.1"/>
    </source>
</evidence>
<feature type="non-terminal residue" evidence="1">
    <location>
        <position position="70"/>
    </location>
</feature>
<dbReference type="EMBL" id="KN834791">
    <property type="protein sequence ID" value="KIK57318.1"/>
    <property type="molecule type" value="Genomic_DNA"/>
</dbReference>
<reference evidence="1 2" key="1">
    <citation type="submission" date="2014-04" db="EMBL/GenBank/DDBJ databases">
        <title>Evolutionary Origins and Diversification of the Mycorrhizal Mutualists.</title>
        <authorList>
            <consortium name="DOE Joint Genome Institute"/>
            <consortium name="Mycorrhizal Genomics Consortium"/>
            <person name="Kohler A."/>
            <person name="Kuo A."/>
            <person name="Nagy L.G."/>
            <person name="Floudas D."/>
            <person name="Copeland A."/>
            <person name="Barry K.W."/>
            <person name="Cichocki N."/>
            <person name="Veneault-Fourrey C."/>
            <person name="LaButti K."/>
            <person name="Lindquist E.A."/>
            <person name="Lipzen A."/>
            <person name="Lundell T."/>
            <person name="Morin E."/>
            <person name="Murat C."/>
            <person name="Riley R."/>
            <person name="Ohm R."/>
            <person name="Sun H."/>
            <person name="Tunlid A."/>
            <person name="Henrissat B."/>
            <person name="Grigoriev I.V."/>
            <person name="Hibbett D.S."/>
            <person name="Martin F."/>
        </authorList>
    </citation>
    <scope>NUCLEOTIDE SEQUENCE [LARGE SCALE GENOMIC DNA]</scope>
    <source>
        <strain evidence="1 2">FD-317 M1</strain>
    </source>
</reference>
<proteinExistence type="predicted"/>
<dbReference type="AlphaFoldDB" id="A0A0D0CPN4"/>
<name>A0A0D0CPN4_9AGAR</name>
<dbReference type="SUPFAM" id="SSF82199">
    <property type="entry name" value="SET domain"/>
    <property type="match status" value="1"/>
</dbReference>
<dbReference type="InterPro" id="IPR046341">
    <property type="entry name" value="SET_dom_sf"/>
</dbReference>
<dbReference type="Proteomes" id="UP000053593">
    <property type="component" value="Unassembled WGS sequence"/>
</dbReference>
<gene>
    <name evidence="1" type="ORF">GYMLUDRAFT_172774</name>
</gene>
<evidence type="ECO:0000313" key="2">
    <source>
        <dbReference type="Proteomes" id="UP000053593"/>
    </source>
</evidence>